<evidence type="ECO:0000313" key="4">
    <source>
        <dbReference type="Proteomes" id="UP001165289"/>
    </source>
</evidence>
<feature type="domain" description="DUF4371" evidence="2">
    <location>
        <begin position="210"/>
        <end position="325"/>
    </location>
</feature>
<dbReference type="EMBL" id="JAKMXF010000329">
    <property type="protein sequence ID" value="KAI6648550.1"/>
    <property type="molecule type" value="Genomic_DNA"/>
</dbReference>
<feature type="compositionally biased region" description="Polar residues" evidence="1">
    <location>
        <begin position="31"/>
        <end position="44"/>
    </location>
</feature>
<protein>
    <submittedName>
        <fullName evidence="3">Zinc finger protein</fullName>
    </submittedName>
</protein>
<dbReference type="InterPro" id="IPR025398">
    <property type="entry name" value="DUF4371"/>
</dbReference>
<dbReference type="PANTHER" id="PTHR46880:SF5">
    <property type="entry name" value="DUF4371 DOMAIN-CONTAINING PROTEIN"/>
    <property type="match status" value="1"/>
</dbReference>
<evidence type="ECO:0000259" key="2">
    <source>
        <dbReference type="Pfam" id="PF14291"/>
    </source>
</evidence>
<dbReference type="SUPFAM" id="SSF53098">
    <property type="entry name" value="Ribonuclease H-like"/>
    <property type="match status" value="1"/>
</dbReference>
<proteinExistence type="predicted"/>
<dbReference type="Pfam" id="PF14291">
    <property type="entry name" value="DUF4371"/>
    <property type="match status" value="1"/>
</dbReference>
<evidence type="ECO:0000256" key="1">
    <source>
        <dbReference type="SAM" id="MobiDB-lite"/>
    </source>
</evidence>
<dbReference type="InterPro" id="IPR012337">
    <property type="entry name" value="RNaseH-like_sf"/>
</dbReference>
<dbReference type="Proteomes" id="UP001165289">
    <property type="component" value="Unassembled WGS sequence"/>
</dbReference>
<dbReference type="AlphaFoldDB" id="A0AAV7JJC1"/>
<sequence>MDIRRFISGKRSNNNLQDMDECTSEELSQITSERCLPSSSQNPEVTRHDPTPPHSKKYHMSSMGKIYPWVICEDPRKGVFCTICQKWGNPSAGSRGAWTSRGVTDWSHATELLRAHGESRCHRDAAVTAGMSKQVECGKSVLELQCSAAAKEAACRAERNRSIVLKLMRSIYFLAKNKIPHTTVYPNLIALQVANGDALLEEHLTHGASNAQYTSKFSAVMLLDALDTWLERKQIQSLRSSPCFSILADECQDISTQEELSICCRWIVDGYPEEHFVDILHVKDADVASITQALTTFIEVNNLDYRRLVGQGYDGAATFSGCTNGVQRRIRTHSAHAVYIHCACHRLQLASIQAAEPITVINKMFGTMTSLWKLFYYSPKKAEALKVVQSVLNLPELKVVKPSSTRWLSHERCLSAIRKDLPALIITLQQLYQTSGDAEAYGISLILSSISGVASIFLYQKYLISLLGLIATCRDRLLTLVGYL</sequence>
<keyword evidence="4" id="KW-1185">Reference proteome</keyword>
<evidence type="ECO:0000313" key="3">
    <source>
        <dbReference type="EMBL" id="KAI6648550.1"/>
    </source>
</evidence>
<comment type="caution">
    <text evidence="3">The sequence shown here is derived from an EMBL/GenBank/DDBJ whole genome shotgun (WGS) entry which is preliminary data.</text>
</comment>
<dbReference type="PANTHER" id="PTHR46880">
    <property type="entry name" value="RAS-ASSOCIATING DOMAIN-CONTAINING PROTEIN"/>
    <property type="match status" value="1"/>
</dbReference>
<gene>
    <name evidence="3" type="ORF">LOD99_8030</name>
</gene>
<accession>A0AAV7JJC1</accession>
<name>A0AAV7JJC1_9METZ</name>
<organism evidence="3 4">
    <name type="scientific">Oopsacas minuta</name>
    <dbReference type="NCBI Taxonomy" id="111878"/>
    <lineage>
        <taxon>Eukaryota</taxon>
        <taxon>Metazoa</taxon>
        <taxon>Porifera</taxon>
        <taxon>Hexactinellida</taxon>
        <taxon>Hexasterophora</taxon>
        <taxon>Lyssacinosida</taxon>
        <taxon>Leucopsacidae</taxon>
        <taxon>Oopsacas</taxon>
    </lineage>
</organism>
<reference evidence="3 4" key="1">
    <citation type="journal article" date="2023" name="BMC Biol.">
        <title>The compact genome of the sponge Oopsacas minuta (Hexactinellida) is lacking key metazoan core genes.</title>
        <authorList>
            <person name="Santini S."/>
            <person name="Schenkelaars Q."/>
            <person name="Jourda C."/>
            <person name="Duchesne M."/>
            <person name="Belahbib H."/>
            <person name="Rocher C."/>
            <person name="Selva M."/>
            <person name="Riesgo A."/>
            <person name="Vervoort M."/>
            <person name="Leys S.P."/>
            <person name="Kodjabachian L."/>
            <person name="Le Bivic A."/>
            <person name="Borchiellini C."/>
            <person name="Claverie J.M."/>
            <person name="Renard E."/>
        </authorList>
    </citation>
    <scope>NUCLEOTIDE SEQUENCE [LARGE SCALE GENOMIC DNA]</scope>
    <source>
        <strain evidence="3">SPO-2</strain>
    </source>
</reference>
<feature type="region of interest" description="Disordered" evidence="1">
    <location>
        <begin position="31"/>
        <end position="59"/>
    </location>
</feature>